<name>A0ABU7M037_9PROT</name>
<keyword evidence="1" id="KW-1133">Transmembrane helix</keyword>
<keyword evidence="3" id="KW-1185">Reference proteome</keyword>
<evidence type="ECO:0000313" key="2">
    <source>
        <dbReference type="EMBL" id="MEE2567159.1"/>
    </source>
</evidence>
<organism evidence="2 3">
    <name type="scientific">Hyphobacterium marinum</name>
    <dbReference type="NCBI Taxonomy" id="3116574"/>
    <lineage>
        <taxon>Bacteria</taxon>
        <taxon>Pseudomonadati</taxon>
        <taxon>Pseudomonadota</taxon>
        <taxon>Alphaproteobacteria</taxon>
        <taxon>Maricaulales</taxon>
        <taxon>Maricaulaceae</taxon>
        <taxon>Hyphobacterium</taxon>
    </lineage>
</organism>
<sequence length="101" mass="10408">MTTDDTLAAFFAQDEPPARDPAFVLGVAEAIAAQDFRRDIVRRGALAIAVGAIAWTLAPLVPDLGGTPVLPLVILAAVVAGAGVLAPRLLRLIPVFGPTRA</sequence>
<keyword evidence="1" id="KW-0472">Membrane</keyword>
<evidence type="ECO:0000256" key="1">
    <source>
        <dbReference type="SAM" id="Phobius"/>
    </source>
</evidence>
<feature type="transmembrane region" description="Helical" evidence="1">
    <location>
        <begin position="68"/>
        <end position="90"/>
    </location>
</feature>
<protein>
    <recommendedName>
        <fullName evidence="4">Holin-X, holin superfamily III</fullName>
    </recommendedName>
</protein>
<evidence type="ECO:0008006" key="4">
    <source>
        <dbReference type="Google" id="ProtNLM"/>
    </source>
</evidence>
<dbReference type="EMBL" id="JAZDRO010000004">
    <property type="protein sequence ID" value="MEE2567159.1"/>
    <property type="molecule type" value="Genomic_DNA"/>
</dbReference>
<gene>
    <name evidence="2" type="ORF">V0U35_10775</name>
</gene>
<dbReference type="Proteomes" id="UP001310692">
    <property type="component" value="Unassembled WGS sequence"/>
</dbReference>
<keyword evidence="1" id="KW-0812">Transmembrane</keyword>
<proteinExistence type="predicted"/>
<dbReference type="RefSeq" id="WP_330196719.1">
    <property type="nucleotide sequence ID" value="NZ_JAZDRO010000004.1"/>
</dbReference>
<reference evidence="2 3" key="1">
    <citation type="submission" date="2024-01" db="EMBL/GenBank/DDBJ databases">
        <title>Hyphobacterium bacterium isolated from marine sediment.</title>
        <authorList>
            <person name="Zhao S."/>
        </authorList>
    </citation>
    <scope>NUCLEOTIDE SEQUENCE [LARGE SCALE GENOMIC DNA]</scope>
    <source>
        <strain evidence="2 3">Y60-23</strain>
    </source>
</reference>
<evidence type="ECO:0000313" key="3">
    <source>
        <dbReference type="Proteomes" id="UP001310692"/>
    </source>
</evidence>
<comment type="caution">
    <text evidence="2">The sequence shown here is derived from an EMBL/GenBank/DDBJ whole genome shotgun (WGS) entry which is preliminary data.</text>
</comment>
<accession>A0ABU7M037</accession>
<feature type="transmembrane region" description="Helical" evidence="1">
    <location>
        <begin position="44"/>
        <end position="62"/>
    </location>
</feature>